<gene>
    <name evidence="1" type="ORF">K402DRAFT_394331</name>
</gene>
<dbReference type="EMBL" id="ML977160">
    <property type="protein sequence ID" value="KAF1985715.1"/>
    <property type="molecule type" value="Genomic_DNA"/>
</dbReference>
<evidence type="ECO:0000313" key="2">
    <source>
        <dbReference type="Proteomes" id="UP000800041"/>
    </source>
</evidence>
<name>A0A6G1GXQ4_9PEZI</name>
<keyword evidence="2" id="KW-1185">Reference proteome</keyword>
<evidence type="ECO:0000313" key="1">
    <source>
        <dbReference type="EMBL" id="KAF1985715.1"/>
    </source>
</evidence>
<proteinExistence type="predicted"/>
<organism evidence="1 2">
    <name type="scientific">Aulographum hederae CBS 113979</name>
    <dbReference type="NCBI Taxonomy" id="1176131"/>
    <lineage>
        <taxon>Eukaryota</taxon>
        <taxon>Fungi</taxon>
        <taxon>Dikarya</taxon>
        <taxon>Ascomycota</taxon>
        <taxon>Pezizomycotina</taxon>
        <taxon>Dothideomycetes</taxon>
        <taxon>Pleosporomycetidae</taxon>
        <taxon>Aulographales</taxon>
        <taxon>Aulographaceae</taxon>
    </lineage>
</organism>
<protein>
    <submittedName>
        <fullName evidence="1">Uncharacterized protein</fullName>
    </submittedName>
</protein>
<reference evidence="1" key="1">
    <citation type="journal article" date="2020" name="Stud. Mycol.">
        <title>101 Dothideomycetes genomes: a test case for predicting lifestyles and emergence of pathogens.</title>
        <authorList>
            <person name="Haridas S."/>
            <person name="Albert R."/>
            <person name="Binder M."/>
            <person name="Bloem J."/>
            <person name="Labutti K."/>
            <person name="Salamov A."/>
            <person name="Andreopoulos B."/>
            <person name="Baker S."/>
            <person name="Barry K."/>
            <person name="Bills G."/>
            <person name="Bluhm B."/>
            <person name="Cannon C."/>
            <person name="Castanera R."/>
            <person name="Culley D."/>
            <person name="Daum C."/>
            <person name="Ezra D."/>
            <person name="Gonzalez J."/>
            <person name="Henrissat B."/>
            <person name="Kuo A."/>
            <person name="Liang C."/>
            <person name="Lipzen A."/>
            <person name="Lutzoni F."/>
            <person name="Magnuson J."/>
            <person name="Mondo S."/>
            <person name="Nolan M."/>
            <person name="Ohm R."/>
            <person name="Pangilinan J."/>
            <person name="Park H.-J."/>
            <person name="Ramirez L."/>
            <person name="Alfaro M."/>
            <person name="Sun H."/>
            <person name="Tritt A."/>
            <person name="Yoshinaga Y."/>
            <person name="Zwiers L.-H."/>
            <person name="Turgeon B."/>
            <person name="Goodwin S."/>
            <person name="Spatafora J."/>
            <person name="Crous P."/>
            <person name="Grigoriev I."/>
        </authorList>
    </citation>
    <scope>NUCLEOTIDE SEQUENCE</scope>
    <source>
        <strain evidence="1">CBS 113979</strain>
    </source>
</reference>
<dbReference type="AlphaFoldDB" id="A0A6G1GXQ4"/>
<accession>A0A6G1GXQ4</accession>
<dbReference type="Proteomes" id="UP000800041">
    <property type="component" value="Unassembled WGS sequence"/>
</dbReference>
<sequence length="172" mass="18541">MCFAGPSLQCTRRRCDWASLFARVVARLSTRTAWASLTQQASSPGQTGFAPPTSYRTPSPCTVQQCAGSLAEIAGYGGAFRSTPSRSLSQGIHSDSGDLQWRHGGIHHNDSTVTADSRCFHSPAPTVPVVDDDDDAGARRRQVQLWQVQYAKENVTAPQRLRAMAMCGGTEA</sequence>